<protein>
    <submittedName>
        <fullName evidence="11">Cadmium, cobalt and zinc/H(+)-K(+) antiporter</fullName>
    </submittedName>
</protein>
<dbReference type="GO" id="GO:0005385">
    <property type="term" value="F:zinc ion transmembrane transporter activity"/>
    <property type="evidence" value="ECO:0007669"/>
    <property type="project" value="TreeGrafter"/>
</dbReference>
<keyword evidence="5 8" id="KW-1133">Transmembrane helix</keyword>
<dbReference type="InterPro" id="IPR027469">
    <property type="entry name" value="Cation_efflux_TMD_sf"/>
</dbReference>
<keyword evidence="7 8" id="KW-0472">Membrane</keyword>
<evidence type="ECO:0000256" key="4">
    <source>
        <dbReference type="ARBA" id="ARBA00022692"/>
    </source>
</evidence>
<dbReference type="Pfam" id="PF01545">
    <property type="entry name" value="Cation_efflux"/>
    <property type="match status" value="1"/>
</dbReference>
<feature type="transmembrane region" description="Helical" evidence="8">
    <location>
        <begin position="27"/>
        <end position="52"/>
    </location>
</feature>
<dbReference type="PANTHER" id="PTHR11562">
    <property type="entry name" value="CATION EFFLUX PROTEIN/ ZINC TRANSPORTER"/>
    <property type="match status" value="1"/>
</dbReference>
<evidence type="ECO:0000259" key="10">
    <source>
        <dbReference type="Pfam" id="PF16916"/>
    </source>
</evidence>
<evidence type="ECO:0000313" key="12">
    <source>
        <dbReference type="Proteomes" id="UP000424462"/>
    </source>
</evidence>
<dbReference type="SUPFAM" id="SSF160240">
    <property type="entry name" value="Cation efflux protein cytoplasmic domain-like"/>
    <property type="match status" value="1"/>
</dbReference>
<evidence type="ECO:0000259" key="9">
    <source>
        <dbReference type="Pfam" id="PF01545"/>
    </source>
</evidence>
<comment type="similarity">
    <text evidence="2">Belongs to the cation diffusion facilitator (CDF) transporter (TC 2.A.4) family. SLC30A subfamily.</text>
</comment>
<dbReference type="Gene3D" id="1.20.1510.10">
    <property type="entry name" value="Cation efflux protein transmembrane domain"/>
    <property type="match status" value="1"/>
</dbReference>
<evidence type="ECO:0000256" key="8">
    <source>
        <dbReference type="SAM" id="Phobius"/>
    </source>
</evidence>
<feature type="transmembrane region" description="Helical" evidence="8">
    <location>
        <begin position="98"/>
        <end position="118"/>
    </location>
</feature>
<sequence>MSAAKSSQMKGHDHDHDHSHVPQSLRALVAVIALTSVIFFAELIGGLVSGSMALLADAMHMLSDSTGLIIALVAMLIGRKTASASATYGYRRVEVLAAMFNAVVVTLISIWVVAQAVLRLGGEVEIDTDLMLIVAVIGFLANGVSALVLMRHQHGNLNMRGAFLHVLSDMLASVAVIIAGLVIRYTGWMLADTLASLAIAAIILPRSLGLLREALEVLLERVPRGVDTQQLQAGLLGIDCVQEVHDLHVWSLDGKDMLATVHLVVDTDSVQVGSCEVLDAADAIFAGQGIGHSTIQLENSEHQPHESAGGHHH</sequence>
<keyword evidence="3" id="KW-0813">Transport</keyword>
<evidence type="ECO:0000256" key="2">
    <source>
        <dbReference type="ARBA" id="ARBA00008873"/>
    </source>
</evidence>
<keyword evidence="12" id="KW-1185">Reference proteome</keyword>
<feature type="transmembrane region" description="Helical" evidence="8">
    <location>
        <begin position="58"/>
        <end position="77"/>
    </location>
</feature>
<dbReference type="AlphaFoldDB" id="A0A6B8VNP9"/>
<accession>A0A6B8VNP9</accession>
<evidence type="ECO:0000256" key="5">
    <source>
        <dbReference type="ARBA" id="ARBA00022989"/>
    </source>
</evidence>
<feature type="transmembrane region" description="Helical" evidence="8">
    <location>
        <begin position="130"/>
        <end position="150"/>
    </location>
</feature>
<evidence type="ECO:0000256" key="3">
    <source>
        <dbReference type="ARBA" id="ARBA00022448"/>
    </source>
</evidence>
<dbReference type="Pfam" id="PF16916">
    <property type="entry name" value="ZT_dimer"/>
    <property type="match status" value="1"/>
</dbReference>
<reference evidence="11 12" key="1">
    <citation type="submission" date="2019-11" db="EMBL/GenBank/DDBJ databases">
        <title>Complete genome sequence of Corynebacterium kalinowskii 1959, a novel Corynebacterium species isolated from soil of a small paddock in Vilsendorf, Germany.</title>
        <authorList>
            <person name="Schaffert L."/>
            <person name="Ruwe M."/>
            <person name="Milse J."/>
            <person name="Hanuschka K."/>
            <person name="Ortseifen V."/>
            <person name="Droste J."/>
            <person name="Brandt D."/>
            <person name="Schlueter L."/>
            <person name="Kutter Y."/>
            <person name="Vinke S."/>
            <person name="Viehoefer P."/>
            <person name="Jacob L."/>
            <person name="Luebke N.-C."/>
            <person name="Schulte-Berndt E."/>
            <person name="Hain C."/>
            <person name="Linder M."/>
            <person name="Schmidt P."/>
            <person name="Wollenschlaeger L."/>
            <person name="Luttermann T."/>
            <person name="Thieme E."/>
            <person name="Hassa J."/>
            <person name="Haak M."/>
            <person name="Wittchen M."/>
            <person name="Mentz A."/>
            <person name="Persicke M."/>
            <person name="Busche T."/>
            <person name="Ruckert C."/>
        </authorList>
    </citation>
    <scope>NUCLEOTIDE SEQUENCE [LARGE SCALE GENOMIC DNA]</scope>
    <source>
        <strain evidence="11 12">2039</strain>
    </source>
</reference>
<feature type="domain" description="Cation efflux protein cytoplasmic" evidence="10">
    <location>
        <begin position="223"/>
        <end position="298"/>
    </location>
</feature>
<evidence type="ECO:0000256" key="7">
    <source>
        <dbReference type="ARBA" id="ARBA00023136"/>
    </source>
</evidence>
<comment type="subcellular location">
    <subcellularLocation>
        <location evidence="1">Membrane</location>
        <topology evidence="1">Multi-pass membrane protein</topology>
    </subcellularLocation>
</comment>
<dbReference type="NCBIfam" id="TIGR01297">
    <property type="entry name" value="CDF"/>
    <property type="match status" value="1"/>
</dbReference>
<dbReference type="Proteomes" id="UP000424462">
    <property type="component" value="Chromosome"/>
</dbReference>
<feature type="transmembrane region" description="Helical" evidence="8">
    <location>
        <begin position="189"/>
        <end position="211"/>
    </location>
</feature>
<dbReference type="InterPro" id="IPR058533">
    <property type="entry name" value="Cation_efflux_TM"/>
</dbReference>
<dbReference type="SUPFAM" id="SSF161111">
    <property type="entry name" value="Cation efflux protein transmembrane domain-like"/>
    <property type="match status" value="1"/>
</dbReference>
<feature type="transmembrane region" description="Helical" evidence="8">
    <location>
        <begin position="162"/>
        <end position="183"/>
    </location>
</feature>
<evidence type="ECO:0000313" key="11">
    <source>
        <dbReference type="EMBL" id="QGU07172.1"/>
    </source>
</evidence>
<evidence type="ECO:0000256" key="6">
    <source>
        <dbReference type="ARBA" id="ARBA00023065"/>
    </source>
</evidence>
<dbReference type="InterPro" id="IPR036837">
    <property type="entry name" value="Cation_efflux_CTD_sf"/>
</dbReference>
<feature type="domain" description="Cation efflux protein transmembrane" evidence="9">
    <location>
        <begin position="29"/>
        <end position="219"/>
    </location>
</feature>
<keyword evidence="6" id="KW-0406">Ion transport</keyword>
<organism evidence="11 12">
    <name type="scientific">Corynebacterium occultum</name>
    <dbReference type="NCBI Taxonomy" id="2675219"/>
    <lineage>
        <taxon>Bacteria</taxon>
        <taxon>Bacillati</taxon>
        <taxon>Actinomycetota</taxon>
        <taxon>Actinomycetes</taxon>
        <taxon>Mycobacteriales</taxon>
        <taxon>Corynebacteriaceae</taxon>
        <taxon>Corynebacterium</taxon>
    </lineage>
</organism>
<dbReference type="PANTHER" id="PTHR11562:SF17">
    <property type="entry name" value="RE54080P-RELATED"/>
    <property type="match status" value="1"/>
</dbReference>
<dbReference type="GO" id="GO:0005886">
    <property type="term" value="C:plasma membrane"/>
    <property type="evidence" value="ECO:0007669"/>
    <property type="project" value="TreeGrafter"/>
</dbReference>
<dbReference type="InterPro" id="IPR027470">
    <property type="entry name" value="Cation_efflux_CTD"/>
</dbReference>
<dbReference type="InterPro" id="IPR050681">
    <property type="entry name" value="CDF/SLC30A"/>
</dbReference>
<evidence type="ECO:0000256" key="1">
    <source>
        <dbReference type="ARBA" id="ARBA00004141"/>
    </source>
</evidence>
<keyword evidence="4 8" id="KW-0812">Transmembrane</keyword>
<dbReference type="KEGG" id="cok:COCCU_06140"/>
<gene>
    <name evidence="11" type="primary">czcD</name>
    <name evidence="11" type="ORF">COCCU_06140</name>
</gene>
<name>A0A6B8VNP9_9CORY</name>
<dbReference type="EMBL" id="CP046455">
    <property type="protein sequence ID" value="QGU07172.1"/>
    <property type="molecule type" value="Genomic_DNA"/>
</dbReference>
<proteinExistence type="inferred from homology"/>
<dbReference type="InterPro" id="IPR002524">
    <property type="entry name" value="Cation_efflux"/>
</dbReference>